<dbReference type="PANTHER" id="PTHR36845">
    <property type="entry name" value="HYDROLASE, PUTATIVE (AFU_ORTHOLOGUE AFUA_7G05090)-RELATED"/>
    <property type="match status" value="1"/>
</dbReference>
<feature type="binding site" evidence="4">
    <location>
        <position position="231"/>
    </location>
    <ligand>
        <name>substrate</name>
    </ligand>
</feature>
<dbReference type="RefSeq" id="WP_091180292.1">
    <property type="nucleotide sequence ID" value="NZ_FOMT01000001.1"/>
</dbReference>
<evidence type="ECO:0000256" key="2">
    <source>
        <dbReference type="ARBA" id="ARBA00038358"/>
    </source>
</evidence>
<dbReference type="InterPro" id="IPR008928">
    <property type="entry name" value="6-hairpin_glycosidase_sf"/>
</dbReference>
<dbReference type="GO" id="GO:0000272">
    <property type="term" value="P:polysaccharide catabolic process"/>
    <property type="evidence" value="ECO:0007669"/>
    <property type="project" value="TreeGrafter"/>
</dbReference>
<dbReference type="PANTHER" id="PTHR36845:SF1">
    <property type="entry name" value="HYDROLASE, PUTATIVE (AFU_ORTHOLOGUE AFUA_7G05090)-RELATED"/>
    <property type="match status" value="1"/>
</dbReference>
<evidence type="ECO:0000256" key="1">
    <source>
        <dbReference type="ARBA" id="ARBA00022801"/>
    </source>
</evidence>
<keyword evidence="1 5" id="KW-0378">Hydrolase</keyword>
<dbReference type="OrthoDB" id="428577at2"/>
<dbReference type="EMBL" id="FOMT01000001">
    <property type="protein sequence ID" value="SFD53408.1"/>
    <property type="molecule type" value="Genomic_DNA"/>
</dbReference>
<reference evidence="6" key="1">
    <citation type="submission" date="2016-10" db="EMBL/GenBank/DDBJ databases">
        <authorList>
            <person name="Varghese N."/>
            <person name="Submissions S."/>
        </authorList>
    </citation>
    <scope>NUCLEOTIDE SEQUENCE [LARGE SCALE GENOMIC DNA]</scope>
    <source>
        <strain evidence="6">CGMCC 1.10784</strain>
    </source>
</reference>
<evidence type="ECO:0000313" key="5">
    <source>
        <dbReference type="EMBL" id="SFD53408.1"/>
    </source>
</evidence>
<dbReference type="STRING" id="1045775.SAMN05216378_0349"/>
<proteinExistence type="inferred from homology"/>
<comment type="similarity">
    <text evidence="2">Belongs to the glycosyl hydrolase 88 family.</text>
</comment>
<feature type="active site" description="Nucleophile" evidence="3">
    <location>
        <position position="98"/>
    </location>
</feature>
<accession>A0A1I1T8E6</accession>
<keyword evidence="6" id="KW-1185">Reference proteome</keyword>
<dbReference type="Gene3D" id="1.50.10.10">
    <property type="match status" value="1"/>
</dbReference>
<sequence length="375" mass="42582">MVKDDIQQWIDNTWSKIELKMSAQCDRIGDRIPYVPEEGVYREDMGESDVFWWTNGFWPGMLWHLYQATKEDKYKAAAEGVERRLDAAFDGYDGLHHDVGFMWLHSAVANYRFTGNERAKTRGMHAANLLAGRYNPRGKYIRAWNDDCTGWIIIDSMMNVPLLYWASQESADPRFQYIAADHADTVLRHAVREDGSSNHIAILNPETGELLEAPGGQGFASGSSWSRGQAWALYGFALSYRYTKDERYLNAAKRIAHYFIANVAATGFVPVVDFRSPKEPVRWDTTAGVCAACGLLEIADALPELEQDLYRNAAINILRATDERFCNWKVSEDSIVNGGTAAYHGQRHAEVPIIYGDYFFIEALMRLTGKHVLIW</sequence>
<name>A0A1I1T8E6_9BACL</name>
<dbReference type="SUPFAM" id="SSF48208">
    <property type="entry name" value="Six-hairpin glycosidases"/>
    <property type="match status" value="1"/>
</dbReference>
<feature type="binding site" evidence="4">
    <location>
        <position position="227"/>
    </location>
    <ligand>
        <name>substrate</name>
    </ligand>
</feature>
<dbReference type="InterPro" id="IPR012341">
    <property type="entry name" value="6hp_glycosidase-like_sf"/>
</dbReference>
<organism evidence="5 6">
    <name type="scientific">Paenibacillus catalpae</name>
    <dbReference type="NCBI Taxonomy" id="1045775"/>
    <lineage>
        <taxon>Bacteria</taxon>
        <taxon>Bacillati</taxon>
        <taxon>Bacillota</taxon>
        <taxon>Bacilli</taxon>
        <taxon>Bacillales</taxon>
        <taxon>Paenibacillaceae</taxon>
        <taxon>Paenibacillus</taxon>
    </lineage>
</organism>
<dbReference type="GO" id="GO:0052757">
    <property type="term" value="F:chondroitin hydrolase activity"/>
    <property type="evidence" value="ECO:0007669"/>
    <property type="project" value="TreeGrafter"/>
</dbReference>
<dbReference type="InterPro" id="IPR010905">
    <property type="entry name" value="Glyco_hydro_88"/>
</dbReference>
<evidence type="ECO:0000256" key="4">
    <source>
        <dbReference type="PIRSR" id="PIRSR610905-2"/>
    </source>
</evidence>
<feature type="binding site" evidence="4">
    <location>
        <position position="98"/>
    </location>
    <ligand>
        <name>substrate</name>
    </ligand>
</feature>
<dbReference type="AlphaFoldDB" id="A0A1I1T8E6"/>
<dbReference type="Proteomes" id="UP000198855">
    <property type="component" value="Unassembled WGS sequence"/>
</dbReference>
<feature type="active site" description="Proton donor" evidence="3">
    <location>
        <position position="155"/>
    </location>
</feature>
<protein>
    <submittedName>
        <fullName evidence="5">Unsaturated chondroitin disaccharide hydrolase</fullName>
    </submittedName>
</protein>
<evidence type="ECO:0000313" key="6">
    <source>
        <dbReference type="Proteomes" id="UP000198855"/>
    </source>
</evidence>
<dbReference type="InterPro" id="IPR052369">
    <property type="entry name" value="UG_Glycosaminoglycan_Hydrolase"/>
</dbReference>
<dbReference type="Pfam" id="PF07470">
    <property type="entry name" value="Glyco_hydro_88"/>
    <property type="match status" value="1"/>
</dbReference>
<gene>
    <name evidence="5" type="ORF">SAMN05216378_0349</name>
</gene>
<evidence type="ECO:0000256" key="3">
    <source>
        <dbReference type="PIRSR" id="PIRSR610905-1"/>
    </source>
</evidence>
<feature type="binding site" evidence="4">
    <location>
        <position position="155"/>
    </location>
    <ligand>
        <name>substrate</name>
    </ligand>
</feature>